<evidence type="ECO:0000259" key="11">
    <source>
        <dbReference type="Pfam" id="PF02355"/>
    </source>
</evidence>
<dbReference type="GO" id="GO:0043952">
    <property type="term" value="P:protein transport by the Sec complex"/>
    <property type="evidence" value="ECO:0007669"/>
    <property type="project" value="UniProtKB-UniRule"/>
</dbReference>
<evidence type="ECO:0000256" key="8">
    <source>
        <dbReference type="ARBA" id="ARBA00023136"/>
    </source>
</evidence>
<feature type="transmembrane region" description="Helical" evidence="9">
    <location>
        <begin position="970"/>
        <end position="994"/>
    </location>
</feature>
<dbReference type="HAMAP" id="MF_01463_B">
    <property type="entry name" value="SecD_B"/>
    <property type="match status" value="1"/>
</dbReference>
<evidence type="ECO:0000313" key="14">
    <source>
        <dbReference type="EMBL" id="PTX61179.1"/>
    </source>
</evidence>
<keyword evidence="6 9" id="KW-1133">Transmembrane helix</keyword>
<dbReference type="GO" id="GO:0065002">
    <property type="term" value="P:intracellular protein transmembrane transport"/>
    <property type="evidence" value="ECO:0007669"/>
    <property type="project" value="UniProtKB-UniRule"/>
</dbReference>
<comment type="subunit">
    <text evidence="9">Forms a complex with SecF. Part of the essential Sec protein translocation apparatus which comprises SecA, SecYEG and auxiliary proteins SecDF. Other proteins may also be involved.</text>
</comment>
<dbReference type="SUPFAM" id="SSF82866">
    <property type="entry name" value="Multidrug efflux transporter AcrB transmembrane domain"/>
    <property type="match status" value="2"/>
</dbReference>
<dbReference type="PRINTS" id="PR01755">
    <property type="entry name" value="SECFTRNLCASE"/>
</dbReference>
<name>A0A2T6BYN9_9FLAO</name>
<dbReference type="GO" id="GO:0006605">
    <property type="term" value="P:protein targeting"/>
    <property type="evidence" value="ECO:0007669"/>
    <property type="project" value="UniProtKB-UniRule"/>
</dbReference>
<feature type="transmembrane region" description="Helical" evidence="9">
    <location>
        <begin position="895"/>
        <end position="915"/>
    </location>
</feature>
<dbReference type="Gene3D" id="1.20.1640.10">
    <property type="entry name" value="Multidrug efflux transporter AcrB transmembrane domain"/>
    <property type="match status" value="2"/>
</dbReference>
<keyword evidence="8 9" id="KW-0472">Membrane</keyword>
<evidence type="ECO:0000256" key="4">
    <source>
        <dbReference type="ARBA" id="ARBA00022692"/>
    </source>
</evidence>
<keyword evidence="4 9" id="KW-0812">Transmembrane</keyword>
<dbReference type="InterPro" id="IPR005665">
    <property type="entry name" value="SecF_bac"/>
</dbReference>
<evidence type="ECO:0000256" key="10">
    <source>
        <dbReference type="HAMAP-Rule" id="MF_01464"/>
    </source>
</evidence>
<evidence type="ECO:0000256" key="5">
    <source>
        <dbReference type="ARBA" id="ARBA00022927"/>
    </source>
</evidence>
<comment type="caution">
    <text evidence="14">The sequence shown here is derived from an EMBL/GenBank/DDBJ whole genome shotgun (WGS) entry which is preliminary data.</text>
</comment>
<keyword evidence="15" id="KW-1185">Reference proteome</keyword>
<feature type="transmembrane region" description="Helical" evidence="9">
    <location>
        <begin position="692"/>
        <end position="714"/>
    </location>
</feature>
<feature type="transmembrane region" description="Helical" evidence="9">
    <location>
        <begin position="835"/>
        <end position="853"/>
    </location>
</feature>
<evidence type="ECO:0000256" key="9">
    <source>
        <dbReference type="HAMAP-Rule" id="MF_01463"/>
    </source>
</evidence>
<sequence length="1012" mass="111196">MQNKGLIKLFALLFGLVSIYQLSFTFITNKIENDARAYAVAQVPKPTDGEDTKENSDKRALVEKTYLDSIDRDEPVNFGITSFTYSEAKEKELNKGLDLKGGINVILQISVRDILSGLVGESDNETFKKALDRADELQKDSQEDYLESFFRAFDELKPEGLKLANPKLFYTASLQDELKENAYNTADDVVKNVLRRKVDQSIVSAKEVLNKRIDQFGVTQPNIQRLGTSGRILIELPGAKDVIRIEKLLQTTAELEFWKTYNNTSVLASYIVSANEKLKELPAFAKKDTTEEDDVDALATSTEQDTLNVVNPLFDKMSLAQNGRGGVIAVAKEENKAAILELLNNPILKQIQPAELRNVRFAFGKEVDPVSRTVDLYALAGNRKGKTATPQMRGDVVDAAQQSYGNDMKPVVTMQMNGIGAKQWEKLTGEVYEERGNIAVVLDNIVYSAPGVTNGAISGGNTEISGQFTIQEAQDLANVLRAGKLPAQAEILQSEVVGPSLGQEAINSGLMSFLIALALVLVWMVFYYGRAGLFADVALVFNILLIFGVLANLGAVLTLPGIAGIVLTIGMSVDANVLLFERVREELAKGRTLQESISHAFSWKGAMSSIFDANITTGLTALILFLFGTGPIKGFATTLLIGIATSLFTAIFITRLLIDWYLGKGKTLAFSTGATKNLFRNMNIEFLKKRKIAYIISGVVIAIGLYSITLGSGLNQGVDFVGGRSYQVRFEGTTSPQDVRASLQNVFVDGENAVSLEVKTFGDDNQLKITTNYKVDETGTEVDNDIKRKLFDGLKSYLPSTMDYDKFVDGAEDKTVGIMQSIKVGPTIADDIKKASFWAVLGSLVVVFLYILLRFRRWQFSLGAVIAVFHDVLIVLGIFSLAWKYLPFTMEINQAFIAAILTVIGYSLNDTVVVFDRIREFMNENSNWKLRKVVNSALNSTLSRTLNTSLTTLVVLLAIFIFGGESIRGFMFALIVGVVVGTYSSMFIATPIMYDTVKKGDINKGLGEDTKA</sequence>
<dbReference type="Gene3D" id="3.30.70.3220">
    <property type="match status" value="1"/>
</dbReference>
<feature type="domain" description="Protein export membrane protein SecD/SecF C-terminal" evidence="11">
    <location>
        <begin position="816"/>
        <end position="997"/>
    </location>
</feature>
<dbReference type="InterPro" id="IPR022645">
    <property type="entry name" value="SecD/SecF_bac"/>
</dbReference>
<dbReference type="InterPro" id="IPR022646">
    <property type="entry name" value="SecD/SecF_CS"/>
</dbReference>
<dbReference type="InterPro" id="IPR048634">
    <property type="entry name" value="SecD_SecF_C"/>
</dbReference>
<dbReference type="HAMAP" id="MF_01464_B">
    <property type="entry name" value="SecF_B"/>
    <property type="match status" value="1"/>
</dbReference>
<dbReference type="InterPro" id="IPR005791">
    <property type="entry name" value="SecD"/>
</dbReference>
<dbReference type="RefSeq" id="WP_108115280.1">
    <property type="nucleotide sequence ID" value="NZ_QBKT01000005.1"/>
</dbReference>
<dbReference type="OrthoDB" id="9805019at2"/>
<evidence type="ECO:0000256" key="1">
    <source>
        <dbReference type="ARBA" id="ARBA00004651"/>
    </source>
</evidence>
<evidence type="ECO:0000256" key="6">
    <source>
        <dbReference type="ARBA" id="ARBA00022989"/>
    </source>
</evidence>
<feature type="transmembrane region" description="Helical" evidence="9">
    <location>
        <begin position="860"/>
        <end position="883"/>
    </location>
</feature>
<feature type="transmembrane region" description="Helical" evidence="9">
    <location>
        <begin position="509"/>
        <end position="526"/>
    </location>
</feature>
<comment type="similarity">
    <text evidence="10">Belongs to the SecD/SecF family. SecF subfamily.</text>
</comment>
<evidence type="ECO:0000259" key="13">
    <source>
        <dbReference type="Pfam" id="PF22599"/>
    </source>
</evidence>
<dbReference type="InterPro" id="IPR054384">
    <property type="entry name" value="SecDF_P1_head"/>
</dbReference>
<feature type="domain" description="SecDF P1 head subdomain" evidence="13">
    <location>
        <begin position="389"/>
        <end position="487"/>
    </location>
</feature>
<protein>
    <recommendedName>
        <fullName evidence="9 10">Multifunctional fusion protein</fullName>
    </recommendedName>
    <domain>
        <recommendedName>
            <fullName evidence="9">Protein translocase subunit SecD</fullName>
        </recommendedName>
    </domain>
    <domain>
        <recommendedName>
            <fullName evidence="10">Protein-export membrane protein SecF</fullName>
        </recommendedName>
    </domain>
</protein>
<keyword evidence="5 9" id="KW-0653">Protein transport</keyword>
<feature type="domain" description="Protein translocase subunit SecDF P1" evidence="12">
    <location>
        <begin position="204"/>
        <end position="259"/>
    </location>
</feature>
<dbReference type="InterPro" id="IPR055344">
    <property type="entry name" value="SecD_SecF_C_bact"/>
</dbReference>
<dbReference type="Pfam" id="PF07549">
    <property type="entry name" value="Sec_GG"/>
    <property type="match status" value="1"/>
</dbReference>
<dbReference type="Gene3D" id="3.30.1360.200">
    <property type="match status" value="1"/>
</dbReference>
<dbReference type="Proteomes" id="UP000244090">
    <property type="component" value="Unassembled WGS sequence"/>
</dbReference>
<evidence type="ECO:0000256" key="2">
    <source>
        <dbReference type="ARBA" id="ARBA00022448"/>
    </source>
</evidence>
<dbReference type="AlphaFoldDB" id="A0A2T6BYN9"/>
<dbReference type="InterPro" id="IPR048631">
    <property type="entry name" value="SecD_1st"/>
</dbReference>
<proteinExistence type="inferred from homology"/>
<evidence type="ECO:0000256" key="7">
    <source>
        <dbReference type="ARBA" id="ARBA00023010"/>
    </source>
</evidence>
<keyword evidence="7 9" id="KW-0811">Translocation</keyword>
<feature type="transmembrane region" description="Helical" evidence="9">
    <location>
        <begin position="601"/>
        <end position="627"/>
    </location>
</feature>
<comment type="subunit">
    <text evidence="10">Forms a complex with SecD. Part of the essential Sec protein translocation apparatus which comprises SecA, SecYEG and auxiliary proteins SecDF. Other proteins may also be involved.</text>
</comment>
<dbReference type="Pfam" id="PF22599">
    <property type="entry name" value="SecDF_P1_head"/>
    <property type="match status" value="1"/>
</dbReference>
<comment type="caution">
    <text evidence="9">Lacks conserved residue(s) required for the propagation of feature annotation.</text>
</comment>
<dbReference type="GO" id="GO:0005886">
    <property type="term" value="C:plasma membrane"/>
    <property type="evidence" value="ECO:0007669"/>
    <property type="project" value="UniProtKB-SubCell"/>
</dbReference>
<dbReference type="Pfam" id="PF02355">
    <property type="entry name" value="SecD_SecF_C"/>
    <property type="match status" value="2"/>
</dbReference>
<dbReference type="PANTHER" id="PTHR30081">
    <property type="entry name" value="PROTEIN-EXPORT MEMBRANE PROTEIN SEC"/>
    <property type="match status" value="1"/>
</dbReference>
<feature type="transmembrane region" description="Helical" evidence="9">
    <location>
        <begin position="946"/>
        <end position="964"/>
    </location>
</feature>
<feature type="transmembrane region" description="Helical" evidence="9">
    <location>
        <begin position="639"/>
        <end position="658"/>
    </location>
</feature>
<dbReference type="InterPro" id="IPR022813">
    <property type="entry name" value="SecD/SecF_arch_bac"/>
</dbReference>
<dbReference type="Pfam" id="PF21760">
    <property type="entry name" value="SecD_1st"/>
    <property type="match status" value="1"/>
</dbReference>
<dbReference type="NCBIfam" id="TIGR00966">
    <property type="entry name" value="transloc_SecF"/>
    <property type="match status" value="1"/>
</dbReference>
<evidence type="ECO:0000256" key="3">
    <source>
        <dbReference type="ARBA" id="ARBA00022475"/>
    </source>
</evidence>
<keyword evidence="3 9" id="KW-1003">Cell membrane</keyword>
<accession>A0A2T6BYN9</accession>
<feature type="transmembrane region" description="Helical" evidence="9">
    <location>
        <begin position="533"/>
        <end position="555"/>
    </location>
</feature>
<organism evidence="14 15">
    <name type="scientific">Kordia periserrulae</name>
    <dbReference type="NCBI Taxonomy" id="701523"/>
    <lineage>
        <taxon>Bacteria</taxon>
        <taxon>Pseudomonadati</taxon>
        <taxon>Bacteroidota</taxon>
        <taxon>Flavobacteriia</taxon>
        <taxon>Flavobacteriales</taxon>
        <taxon>Flavobacteriaceae</taxon>
        <taxon>Kordia</taxon>
    </lineage>
</organism>
<dbReference type="NCBIfam" id="TIGR01129">
    <property type="entry name" value="secD"/>
    <property type="match status" value="1"/>
</dbReference>
<comment type="similarity">
    <text evidence="9">Belongs to the SecD/SecF family. SecD subfamily.</text>
</comment>
<gene>
    <name evidence="10" type="primary">secF</name>
    <name evidence="9" type="synonym">secD</name>
    <name evidence="14" type="ORF">C8N46_105336</name>
</gene>
<dbReference type="FunFam" id="1.20.1640.10:FF:000004">
    <property type="entry name" value="Protein translocase subunit SecD"/>
    <property type="match status" value="1"/>
</dbReference>
<dbReference type="PANTHER" id="PTHR30081:SF1">
    <property type="entry name" value="PROTEIN TRANSLOCASE SUBUNIT SECD"/>
    <property type="match status" value="1"/>
</dbReference>
<comment type="function">
    <text evidence="9">Part of the Sec protein translocase complex. Interacts with the SecYEG preprotein conducting channel. SecDF uses the proton motive force (PMF) to complete protein translocation after the ATP-dependent function of SecA.</text>
</comment>
<keyword evidence="2 9" id="KW-0813">Transport</keyword>
<dbReference type="NCBIfam" id="TIGR00916">
    <property type="entry name" value="2A0604s01"/>
    <property type="match status" value="2"/>
</dbReference>
<comment type="subcellular location">
    <subcellularLocation>
        <location evidence="1 9">Cell membrane</location>
        <topology evidence="1 9">Multi-pass membrane protein</topology>
    </subcellularLocation>
</comment>
<feature type="transmembrane region" description="Helical" evidence="9">
    <location>
        <begin position="561"/>
        <end position="580"/>
    </location>
</feature>
<dbReference type="EMBL" id="QBKT01000005">
    <property type="protein sequence ID" value="PTX61179.1"/>
    <property type="molecule type" value="Genomic_DNA"/>
</dbReference>
<evidence type="ECO:0000259" key="12">
    <source>
        <dbReference type="Pfam" id="PF21760"/>
    </source>
</evidence>
<dbReference type="NCBIfam" id="NF009585">
    <property type="entry name" value="PRK13024.1-5"/>
    <property type="match status" value="1"/>
</dbReference>
<reference evidence="14 15" key="1">
    <citation type="submission" date="2018-04" db="EMBL/GenBank/DDBJ databases">
        <title>Genomic Encyclopedia of Archaeal and Bacterial Type Strains, Phase II (KMG-II): from individual species to whole genera.</title>
        <authorList>
            <person name="Goeker M."/>
        </authorList>
    </citation>
    <scope>NUCLEOTIDE SEQUENCE [LARGE SCALE GENOMIC DNA]</scope>
    <source>
        <strain evidence="14 15">DSM 25731</strain>
    </source>
</reference>
<dbReference type="GO" id="GO:0015450">
    <property type="term" value="F:protein-transporting ATPase activity"/>
    <property type="evidence" value="ECO:0007669"/>
    <property type="project" value="InterPro"/>
</dbReference>
<evidence type="ECO:0000313" key="15">
    <source>
        <dbReference type="Proteomes" id="UP000244090"/>
    </source>
</evidence>
<feature type="domain" description="Protein export membrane protein SecD/SecF C-terminal" evidence="11">
    <location>
        <begin position="488"/>
        <end position="661"/>
    </location>
</feature>